<dbReference type="InterPro" id="IPR036291">
    <property type="entry name" value="NAD(P)-bd_dom_sf"/>
</dbReference>
<gene>
    <name evidence="5" type="ORF">FEV53_04145</name>
</gene>
<dbReference type="PANTHER" id="PTHR43669:SF3">
    <property type="entry name" value="ALCOHOL DEHYDROGENASE, PUTATIVE (AFU_ORTHOLOGUE AFUA_3G03445)-RELATED"/>
    <property type="match status" value="1"/>
</dbReference>
<dbReference type="RefSeq" id="WP_142833558.1">
    <property type="nucleotide sequence ID" value="NZ_VFSV01000005.1"/>
</dbReference>
<protein>
    <submittedName>
        <fullName evidence="5">SDR family oxidoreductase</fullName>
    </submittedName>
</protein>
<dbReference type="PRINTS" id="PR00081">
    <property type="entry name" value="GDHRDH"/>
</dbReference>
<evidence type="ECO:0000256" key="2">
    <source>
        <dbReference type="ARBA" id="ARBA00023002"/>
    </source>
</evidence>
<dbReference type="SMART" id="SM00822">
    <property type="entry name" value="PKS_KR"/>
    <property type="match status" value="1"/>
</dbReference>
<sequence length="252" mass="26264">MSDMSGKVVLITGASKGIGAEAAREFVRAGAKVALLARSRAPIADLAGELGSDTALAIPCDVSRYWEMQSAVEATVEAFGALDILINNAGIIDPIADLSAVDPDAWSFAVDVNLKGVFHGMRAALPVMMSRGGGTIITVSSGAASRPVEGWSQYCAAKAGAAMLTRQADLECRGRGIRAMGLSPGTVATDMQREIKASGVNAVSRLDWSDHIPADWPAKALVWMAGPAGNDWLGEEVSLRDDTIRRAVGLVA</sequence>
<evidence type="ECO:0000256" key="3">
    <source>
        <dbReference type="RuleBase" id="RU000363"/>
    </source>
</evidence>
<evidence type="ECO:0000256" key="1">
    <source>
        <dbReference type="ARBA" id="ARBA00006484"/>
    </source>
</evidence>
<dbReference type="EMBL" id="VFSV01000005">
    <property type="protein sequence ID" value="TRD22614.1"/>
    <property type="molecule type" value="Genomic_DNA"/>
</dbReference>
<evidence type="ECO:0000259" key="4">
    <source>
        <dbReference type="SMART" id="SM00822"/>
    </source>
</evidence>
<dbReference type="AlphaFoldDB" id="A0A547Q8A9"/>
<dbReference type="GO" id="GO:0016491">
    <property type="term" value="F:oxidoreductase activity"/>
    <property type="evidence" value="ECO:0007669"/>
    <property type="project" value="UniProtKB-KW"/>
</dbReference>
<organism evidence="5 6">
    <name type="scientific">Palleronia caenipelagi</name>
    <dbReference type="NCBI Taxonomy" id="2489174"/>
    <lineage>
        <taxon>Bacteria</taxon>
        <taxon>Pseudomonadati</taxon>
        <taxon>Pseudomonadota</taxon>
        <taxon>Alphaproteobacteria</taxon>
        <taxon>Rhodobacterales</taxon>
        <taxon>Roseobacteraceae</taxon>
        <taxon>Palleronia</taxon>
    </lineage>
</organism>
<evidence type="ECO:0000313" key="6">
    <source>
        <dbReference type="Proteomes" id="UP000318590"/>
    </source>
</evidence>
<accession>A0A547Q8A9</accession>
<comment type="similarity">
    <text evidence="1 3">Belongs to the short-chain dehydrogenases/reductases (SDR) family.</text>
</comment>
<dbReference type="InterPro" id="IPR002347">
    <property type="entry name" value="SDR_fam"/>
</dbReference>
<dbReference type="Pfam" id="PF00106">
    <property type="entry name" value="adh_short"/>
    <property type="match status" value="1"/>
</dbReference>
<keyword evidence="2" id="KW-0560">Oxidoreductase</keyword>
<keyword evidence="6" id="KW-1185">Reference proteome</keyword>
<proteinExistence type="inferred from homology"/>
<dbReference type="PRINTS" id="PR00080">
    <property type="entry name" value="SDRFAMILY"/>
</dbReference>
<comment type="caution">
    <text evidence="5">The sequence shown here is derived from an EMBL/GenBank/DDBJ whole genome shotgun (WGS) entry which is preliminary data.</text>
</comment>
<dbReference type="InterPro" id="IPR057326">
    <property type="entry name" value="KR_dom"/>
</dbReference>
<dbReference type="OrthoDB" id="9810734at2"/>
<name>A0A547Q8A9_9RHOB</name>
<evidence type="ECO:0000313" key="5">
    <source>
        <dbReference type="EMBL" id="TRD22614.1"/>
    </source>
</evidence>
<reference evidence="5 6" key="1">
    <citation type="submission" date="2019-06" db="EMBL/GenBank/DDBJ databases">
        <title>Paenimaribius caenipelagi gen. nov., sp. nov., isolated from a tidal flat.</title>
        <authorList>
            <person name="Yoon J.-H."/>
        </authorList>
    </citation>
    <scope>NUCLEOTIDE SEQUENCE [LARGE SCALE GENOMIC DNA]</scope>
    <source>
        <strain evidence="5 6">JBTF-M29</strain>
    </source>
</reference>
<dbReference type="Gene3D" id="3.40.50.720">
    <property type="entry name" value="NAD(P)-binding Rossmann-like Domain"/>
    <property type="match status" value="1"/>
</dbReference>
<dbReference type="SUPFAM" id="SSF51735">
    <property type="entry name" value="NAD(P)-binding Rossmann-fold domains"/>
    <property type="match status" value="1"/>
</dbReference>
<feature type="domain" description="Ketoreductase" evidence="4">
    <location>
        <begin position="7"/>
        <end position="191"/>
    </location>
</feature>
<dbReference type="PANTHER" id="PTHR43669">
    <property type="entry name" value="5-KETO-D-GLUCONATE 5-REDUCTASE"/>
    <property type="match status" value="1"/>
</dbReference>
<dbReference type="CDD" id="cd05233">
    <property type="entry name" value="SDR_c"/>
    <property type="match status" value="1"/>
</dbReference>
<dbReference type="Proteomes" id="UP000318590">
    <property type="component" value="Unassembled WGS sequence"/>
</dbReference>
<dbReference type="FunFam" id="3.40.50.720:FF:000084">
    <property type="entry name" value="Short-chain dehydrogenase reductase"/>
    <property type="match status" value="1"/>
</dbReference>